<gene>
    <name evidence="2" type="ORF">VCB98_12415</name>
</gene>
<dbReference type="Gene3D" id="3.40.50.1820">
    <property type="entry name" value="alpha/beta hydrolase"/>
    <property type="match status" value="1"/>
</dbReference>
<evidence type="ECO:0000313" key="2">
    <source>
        <dbReference type="EMBL" id="MEA5446622.1"/>
    </source>
</evidence>
<dbReference type="RefSeq" id="WP_346053010.1">
    <property type="nucleotide sequence ID" value="NZ_JAYGII010000043.1"/>
</dbReference>
<dbReference type="AlphaFoldDB" id="A0AAP6MMW6"/>
<keyword evidence="3" id="KW-1185">Reference proteome</keyword>
<accession>A0AAP6MMW6</accession>
<proteinExistence type="predicted"/>
<dbReference type="GO" id="GO:0016787">
    <property type="term" value="F:hydrolase activity"/>
    <property type="evidence" value="ECO:0007669"/>
    <property type="project" value="UniProtKB-KW"/>
</dbReference>
<protein>
    <submittedName>
        <fullName evidence="2">Alpha/beta hydrolase</fullName>
    </submittedName>
</protein>
<feature type="domain" description="AB hydrolase-1" evidence="1">
    <location>
        <begin position="27"/>
        <end position="133"/>
    </location>
</feature>
<name>A0AAP6MMW6_9GAMM</name>
<dbReference type="EMBL" id="JAYGII010000043">
    <property type="protein sequence ID" value="MEA5446622.1"/>
    <property type="molecule type" value="Genomic_DNA"/>
</dbReference>
<dbReference type="InterPro" id="IPR029058">
    <property type="entry name" value="AB_hydrolase_fold"/>
</dbReference>
<dbReference type="Pfam" id="PF00561">
    <property type="entry name" value="Abhydrolase_1"/>
    <property type="match status" value="1"/>
</dbReference>
<dbReference type="SUPFAM" id="SSF53474">
    <property type="entry name" value="alpha/beta-Hydrolases"/>
    <property type="match status" value="1"/>
</dbReference>
<sequence>MIQQHEFKRGRQRLSFRRWALPGERETLVLCHGLASNGTRWSEFAEATVPQRPWNILCPDLRGHGGSVVRGRINLDIWADDLAALLDHEGVTQAVVGGHCLGANLALHFVRRHPDRTRGLVLVEPMFAQALGGILGKLRRIRYLLPALAWPILLFNALGLYRRELPGLDLRRLDEHSRRAVEEAGDPAAITGRYAKPGKDMFYMPSAAYLQALNQVLRPLRGLETIDCPALALLSTGGLFGDPQRTRELLSRLPKVQIDELEALHWIPTEQPRALQSHVGDWLDTLAAGESDDSQR</sequence>
<dbReference type="PANTHER" id="PTHR43798">
    <property type="entry name" value="MONOACYLGLYCEROL LIPASE"/>
    <property type="match status" value="1"/>
</dbReference>
<organism evidence="2 3">
    <name type="scientific">Natronospira elongata</name>
    <dbReference type="NCBI Taxonomy" id="3110268"/>
    <lineage>
        <taxon>Bacteria</taxon>
        <taxon>Pseudomonadati</taxon>
        <taxon>Pseudomonadota</taxon>
        <taxon>Gammaproteobacteria</taxon>
        <taxon>Natronospirales</taxon>
        <taxon>Natronospiraceae</taxon>
        <taxon>Natronospira</taxon>
    </lineage>
</organism>
<dbReference type="InterPro" id="IPR000073">
    <property type="entry name" value="AB_hydrolase_1"/>
</dbReference>
<reference evidence="2 3" key="1">
    <citation type="submission" date="2023-12" db="EMBL/GenBank/DDBJ databases">
        <title>Whole-genome sequencing of halo(alkali)philic microorganisms from hypersaline lakes.</title>
        <authorList>
            <person name="Sorokin D.Y."/>
            <person name="Merkel A.Y."/>
            <person name="Messina E."/>
            <person name="Yakimov M."/>
        </authorList>
    </citation>
    <scope>NUCLEOTIDE SEQUENCE [LARGE SCALE GENOMIC DNA]</scope>
    <source>
        <strain evidence="2 3">AB-CW1</strain>
    </source>
</reference>
<comment type="caution">
    <text evidence="2">The sequence shown here is derived from an EMBL/GenBank/DDBJ whole genome shotgun (WGS) entry which is preliminary data.</text>
</comment>
<dbReference type="InterPro" id="IPR050266">
    <property type="entry name" value="AB_hydrolase_sf"/>
</dbReference>
<evidence type="ECO:0000313" key="3">
    <source>
        <dbReference type="Proteomes" id="UP001302316"/>
    </source>
</evidence>
<dbReference type="Proteomes" id="UP001302316">
    <property type="component" value="Unassembled WGS sequence"/>
</dbReference>
<keyword evidence="2" id="KW-0378">Hydrolase</keyword>
<evidence type="ECO:0000259" key="1">
    <source>
        <dbReference type="Pfam" id="PF00561"/>
    </source>
</evidence>